<reference evidence="3 4" key="1">
    <citation type="submission" date="2019-09" db="EMBL/GenBank/DDBJ databases">
        <authorList>
            <person name="Ou C."/>
        </authorList>
    </citation>
    <scope>NUCLEOTIDE SEQUENCE [LARGE SCALE GENOMIC DNA]</scope>
    <source>
        <strain evidence="3">S2</strain>
        <tissue evidence="3">Leaf</tissue>
    </source>
</reference>
<sequence length="77" mass="8349">MSPSQSNKLIIFLSITSLKEVIVLLLENGVLGVEKVPYYISKTSKYVIHLLLIGSESSPLLSSSSSECQLRSASHLA</sequence>
<comment type="caution">
    <text evidence="3">The sequence shown here is derived from an EMBL/GenBank/DDBJ whole genome shotgun (WGS) entry which is preliminary data.</text>
</comment>
<name>A0A5N5H581_9ROSA</name>
<organism evidence="3 4">
    <name type="scientific">Pyrus ussuriensis x Pyrus communis</name>
    <dbReference type="NCBI Taxonomy" id="2448454"/>
    <lineage>
        <taxon>Eukaryota</taxon>
        <taxon>Viridiplantae</taxon>
        <taxon>Streptophyta</taxon>
        <taxon>Embryophyta</taxon>
        <taxon>Tracheophyta</taxon>
        <taxon>Spermatophyta</taxon>
        <taxon>Magnoliopsida</taxon>
        <taxon>eudicotyledons</taxon>
        <taxon>Gunneridae</taxon>
        <taxon>Pentapetalae</taxon>
        <taxon>rosids</taxon>
        <taxon>fabids</taxon>
        <taxon>Rosales</taxon>
        <taxon>Rosaceae</taxon>
        <taxon>Amygdaloideae</taxon>
        <taxon>Maleae</taxon>
        <taxon>Pyrus</taxon>
    </lineage>
</organism>
<gene>
    <name evidence="3" type="ORF">D8674_040622</name>
</gene>
<protein>
    <submittedName>
        <fullName evidence="3">Uncharacterized protein</fullName>
    </submittedName>
</protein>
<evidence type="ECO:0000313" key="4">
    <source>
        <dbReference type="Proteomes" id="UP000327157"/>
    </source>
</evidence>
<dbReference type="Proteomes" id="UP000327157">
    <property type="component" value="Unassembled WGS sequence"/>
</dbReference>
<feature type="region of interest" description="Disordered" evidence="1">
    <location>
        <begin position="58"/>
        <end position="77"/>
    </location>
</feature>
<proteinExistence type="predicted"/>
<evidence type="ECO:0000256" key="2">
    <source>
        <dbReference type="SAM" id="SignalP"/>
    </source>
</evidence>
<keyword evidence="4" id="KW-1185">Reference proteome</keyword>
<dbReference type="EMBL" id="SMOL01000232">
    <property type="protein sequence ID" value="KAB2621242.1"/>
    <property type="molecule type" value="Genomic_DNA"/>
</dbReference>
<feature type="chain" id="PRO_5024434669" evidence="2">
    <location>
        <begin position="33"/>
        <end position="77"/>
    </location>
</feature>
<evidence type="ECO:0000313" key="3">
    <source>
        <dbReference type="EMBL" id="KAB2621242.1"/>
    </source>
</evidence>
<accession>A0A5N5H581</accession>
<feature type="signal peptide" evidence="2">
    <location>
        <begin position="1"/>
        <end position="32"/>
    </location>
</feature>
<keyword evidence="2" id="KW-0732">Signal</keyword>
<dbReference type="AlphaFoldDB" id="A0A5N5H581"/>
<reference evidence="3 4" key="2">
    <citation type="submission" date="2019-11" db="EMBL/GenBank/DDBJ databases">
        <title>A de novo genome assembly of a pear dwarfing rootstock.</title>
        <authorList>
            <person name="Wang F."/>
            <person name="Wang J."/>
            <person name="Li S."/>
            <person name="Zhang Y."/>
            <person name="Fang M."/>
            <person name="Ma L."/>
            <person name="Zhao Y."/>
            <person name="Jiang S."/>
        </authorList>
    </citation>
    <scope>NUCLEOTIDE SEQUENCE [LARGE SCALE GENOMIC DNA]</scope>
    <source>
        <strain evidence="3">S2</strain>
        <tissue evidence="3">Leaf</tissue>
    </source>
</reference>
<evidence type="ECO:0000256" key="1">
    <source>
        <dbReference type="SAM" id="MobiDB-lite"/>
    </source>
</evidence>